<keyword evidence="2" id="KW-1185">Reference proteome</keyword>
<name>A0A839T566_AZOMA</name>
<gene>
    <name evidence="1" type="ORF">FHR87_002584</name>
</gene>
<protein>
    <submittedName>
        <fullName evidence="1">Uncharacterized protein</fullName>
    </submittedName>
</protein>
<dbReference type="AlphaFoldDB" id="A0A839T566"/>
<evidence type="ECO:0000313" key="1">
    <source>
        <dbReference type="EMBL" id="MBB3104169.1"/>
    </source>
</evidence>
<comment type="caution">
    <text evidence="1">The sequence shown here is derived from an EMBL/GenBank/DDBJ whole genome shotgun (WGS) entry which is preliminary data.</text>
</comment>
<dbReference type="EMBL" id="JACHXI010000013">
    <property type="protein sequence ID" value="MBB3104169.1"/>
    <property type="molecule type" value="Genomic_DNA"/>
</dbReference>
<sequence length="115" mass="12488">MMIRIRGRVGDWPVDLEIELDAADWAGLGQILPEVQTISSPAVKTPTAVPVDTLWQAAQDLLRQAGEISGPELLGQLEALAGNVQAAKRLVVRLRHCVQVEVKNGADAPVYRWIG</sequence>
<dbReference type="Proteomes" id="UP000549250">
    <property type="component" value="Unassembled WGS sequence"/>
</dbReference>
<evidence type="ECO:0000313" key="2">
    <source>
        <dbReference type="Proteomes" id="UP000549250"/>
    </source>
</evidence>
<proteinExistence type="predicted"/>
<accession>A0A839T566</accession>
<organism evidence="1 2">
    <name type="scientific">Azomonas macrocytogenes</name>
    <name type="common">Azotobacter macrocytogenes</name>
    <dbReference type="NCBI Taxonomy" id="69962"/>
    <lineage>
        <taxon>Bacteria</taxon>
        <taxon>Pseudomonadati</taxon>
        <taxon>Pseudomonadota</taxon>
        <taxon>Gammaproteobacteria</taxon>
        <taxon>Pseudomonadales</taxon>
        <taxon>Pseudomonadaceae</taxon>
        <taxon>Azomonas</taxon>
    </lineage>
</organism>
<reference evidence="1 2" key="1">
    <citation type="submission" date="2020-08" db="EMBL/GenBank/DDBJ databases">
        <title>Genomic Encyclopedia of Type Strains, Phase III (KMG-III): the genomes of soil and plant-associated and newly described type strains.</title>
        <authorList>
            <person name="Whitman W."/>
        </authorList>
    </citation>
    <scope>NUCLEOTIDE SEQUENCE [LARGE SCALE GENOMIC DNA]</scope>
    <source>
        <strain evidence="1 2">CECT 4462</strain>
    </source>
</reference>